<evidence type="ECO:0000259" key="2">
    <source>
        <dbReference type="Pfam" id="PF20945"/>
    </source>
</evidence>
<dbReference type="EMBL" id="ML119110">
    <property type="protein sequence ID" value="RPB16048.1"/>
    <property type="molecule type" value="Genomic_DNA"/>
</dbReference>
<evidence type="ECO:0000313" key="4">
    <source>
        <dbReference type="Proteomes" id="UP000277580"/>
    </source>
</evidence>
<dbReference type="GO" id="GO:0000172">
    <property type="term" value="C:ribonuclease MRP complex"/>
    <property type="evidence" value="ECO:0007669"/>
    <property type="project" value="InterPro"/>
</dbReference>
<dbReference type="STRING" id="1392247.A0A3N4L2U7"/>
<sequence>MAASIDTPLPLTDLQPESDLLHLLFHRNKNQHRSGKWWKWFGMLRRNIRKLLHPSAEDGDANKRVEYMRRVLVPSCYSAFTSVVADTQFAPLGLTLLAILARVHAIVGPEKKEALVVKVKVKEVAKVVVKETSYQKRETLVELADGGEDFGEAIVRREELVEEEEEEEEIAVEEMAVVEEEDQEAVVSETPLVIRRPPVKPTARPDTVVAAVKDPKREGKTAKKKKKAVKPSVSSLPPSRVPSPPPVREERREKKSKRKSDEKEGAKKKKKGKKADEIDDLFAGLL</sequence>
<dbReference type="PANTHER" id="PTHR37792">
    <property type="entry name" value="RIBONUCLEASE MRP PROTEIN SUBUNIT RMP1"/>
    <property type="match status" value="1"/>
</dbReference>
<evidence type="ECO:0000256" key="1">
    <source>
        <dbReference type="SAM" id="MobiDB-lite"/>
    </source>
</evidence>
<dbReference type="OrthoDB" id="5414547at2759"/>
<dbReference type="Pfam" id="PF20945">
    <property type="entry name" value="RMP1"/>
    <property type="match status" value="1"/>
</dbReference>
<feature type="compositionally biased region" description="Basic and acidic residues" evidence="1">
    <location>
        <begin position="247"/>
        <end position="265"/>
    </location>
</feature>
<dbReference type="Proteomes" id="UP000277580">
    <property type="component" value="Unassembled WGS sequence"/>
</dbReference>
<dbReference type="InParanoid" id="A0A3N4L2U7"/>
<dbReference type="InterPro" id="IPR047205">
    <property type="entry name" value="RMP1"/>
</dbReference>
<dbReference type="InterPro" id="IPR047204">
    <property type="entry name" value="RMP1_RBD"/>
</dbReference>
<dbReference type="GO" id="GO:0000466">
    <property type="term" value="P:maturation of 5.8S rRNA from tricistronic rRNA transcript (SSU-rRNA, 5.8S rRNA, LSU-rRNA)"/>
    <property type="evidence" value="ECO:0007669"/>
    <property type="project" value="TreeGrafter"/>
</dbReference>
<reference evidence="3 4" key="1">
    <citation type="journal article" date="2018" name="Nat. Ecol. Evol.">
        <title>Pezizomycetes genomes reveal the molecular basis of ectomycorrhizal truffle lifestyle.</title>
        <authorList>
            <person name="Murat C."/>
            <person name="Payen T."/>
            <person name="Noel B."/>
            <person name="Kuo A."/>
            <person name="Morin E."/>
            <person name="Chen J."/>
            <person name="Kohler A."/>
            <person name="Krizsan K."/>
            <person name="Balestrini R."/>
            <person name="Da Silva C."/>
            <person name="Montanini B."/>
            <person name="Hainaut M."/>
            <person name="Levati E."/>
            <person name="Barry K.W."/>
            <person name="Belfiori B."/>
            <person name="Cichocki N."/>
            <person name="Clum A."/>
            <person name="Dockter R.B."/>
            <person name="Fauchery L."/>
            <person name="Guy J."/>
            <person name="Iotti M."/>
            <person name="Le Tacon F."/>
            <person name="Lindquist E.A."/>
            <person name="Lipzen A."/>
            <person name="Malagnac F."/>
            <person name="Mello A."/>
            <person name="Molinier V."/>
            <person name="Miyauchi S."/>
            <person name="Poulain J."/>
            <person name="Riccioni C."/>
            <person name="Rubini A."/>
            <person name="Sitrit Y."/>
            <person name="Splivallo R."/>
            <person name="Traeger S."/>
            <person name="Wang M."/>
            <person name="Zifcakova L."/>
            <person name="Wipf D."/>
            <person name="Zambonelli A."/>
            <person name="Paolocci F."/>
            <person name="Nowrousian M."/>
            <person name="Ottonello S."/>
            <person name="Baldrian P."/>
            <person name="Spatafora J.W."/>
            <person name="Henrissat B."/>
            <person name="Nagy L.G."/>
            <person name="Aury J.M."/>
            <person name="Wincker P."/>
            <person name="Grigoriev I.V."/>
            <person name="Bonfante P."/>
            <person name="Martin F.M."/>
        </authorList>
    </citation>
    <scope>NUCLEOTIDE SEQUENCE [LARGE SCALE GENOMIC DNA]</scope>
    <source>
        <strain evidence="3 4">CCBAS932</strain>
    </source>
</reference>
<dbReference type="AlphaFoldDB" id="A0A3N4L2U7"/>
<organism evidence="3 4">
    <name type="scientific">Morchella conica CCBAS932</name>
    <dbReference type="NCBI Taxonomy" id="1392247"/>
    <lineage>
        <taxon>Eukaryota</taxon>
        <taxon>Fungi</taxon>
        <taxon>Dikarya</taxon>
        <taxon>Ascomycota</taxon>
        <taxon>Pezizomycotina</taxon>
        <taxon>Pezizomycetes</taxon>
        <taxon>Pezizales</taxon>
        <taxon>Morchellaceae</taxon>
        <taxon>Morchella</taxon>
    </lineage>
</organism>
<protein>
    <recommendedName>
        <fullName evidence="2">RNase MRP protein 1 RNA binding domain-containing protein</fullName>
    </recommendedName>
</protein>
<proteinExistence type="predicted"/>
<accession>A0A3N4L2U7</accession>
<dbReference type="PANTHER" id="PTHR37792:SF1">
    <property type="entry name" value="RIBONUCLEASE MRP PROTEIN SUBUNIT RMP1"/>
    <property type="match status" value="1"/>
</dbReference>
<dbReference type="CDD" id="cd22573">
    <property type="entry name" value="RMP1_RBD"/>
    <property type="match status" value="1"/>
</dbReference>
<gene>
    <name evidence="3" type="ORF">P167DRAFT_602707</name>
</gene>
<name>A0A3N4L2U7_9PEZI</name>
<dbReference type="GO" id="GO:0000294">
    <property type="term" value="P:nuclear-transcribed mRNA catabolic process, RNase MRP-dependent"/>
    <property type="evidence" value="ECO:0007669"/>
    <property type="project" value="TreeGrafter"/>
</dbReference>
<feature type="region of interest" description="Disordered" evidence="1">
    <location>
        <begin position="197"/>
        <end position="286"/>
    </location>
</feature>
<feature type="domain" description="RNase MRP protein 1 RNA binding" evidence="2">
    <location>
        <begin position="20"/>
        <end position="102"/>
    </location>
</feature>
<evidence type="ECO:0000313" key="3">
    <source>
        <dbReference type="EMBL" id="RPB16048.1"/>
    </source>
</evidence>
<keyword evidence="4" id="KW-1185">Reference proteome</keyword>
<dbReference type="GO" id="GO:0042134">
    <property type="term" value="F:rRNA primary transcript binding"/>
    <property type="evidence" value="ECO:0007669"/>
    <property type="project" value="InterPro"/>
</dbReference>